<dbReference type="Proteomes" id="UP001054945">
    <property type="component" value="Unassembled WGS sequence"/>
</dbReference>
<reference evidence="2 3" key="1">
    <citation type="submission" date="2021-06" db="EMBL/GenBank/DDBJ databases">
        <title>Caerostris extrusa draft genome.</title>
        <authorList>
            <person name="Kono N."/>
            <person name="Arakawa K."/>
        </authorList>
    </citation>
    <scope>NUCLEOTIDE SEQUENCE [LARGE SCALE GENOMIC DNA]</scope>
</reference>
<evidence type="ECO:0000313" key="2">
    <source>
        <dbReference type="EMBL" id="GIY96514.1"/>
    </source>
</evidence>
<name>A0AAV4XRQ3_CAEEX</name>
<evidence type="ECO:0000313" key="3">
    <source>
        <dbReference type="Proteomes" id="UP001054945"/>
    </source>
</evidence>
<accession>A0AAV4XRQ3</accession>
<comment type="caution">
    <text evidence="2">The sequence shown here is derived from an EMBL/GenBank/DDBJ whole genome shotgun (WGS) entry which is preliminary data.</text>
</comment>
<feature type="transmembrane region" description="Helical" evidence="1">
    <location>
        <begin position="70"/>
        <end position="89"/>
    </location>
</feature>
<dbReference type="AlphaFoldDB" id="A0AAV4XRQ3"/>
<gene>
    <name evidence="2" type="ORF">CEXT_724921</name>
</gene>
<proteinExistence type="predicted"/>
<organism evidence="2 3">
    <name type="scientific">Caerostris extrusa</name>
    <name type="common">Bark spider</name>
    <name type="synonym">Caerostris bankana</name>
    <dbReference type="NCBI Taxonomy" id="172846"/>
    <lineage>
        <taxon>Eukaryota</taxon>
        <taxon>Metazoa</taxon>
        <taxon>Ecdysozoa</taxon>
        <taxon>Arthropoda</taxon>
        <taxon>Chelicerata</taxon>
        <taxon>Arachnida</taxon>
        <taxon>Araneae</taxon>
        <taxon>Araneomorphae</taxon>
        <taxon>Entelegynae</taxon>
        <taxon>Araneoidea</taxon>
        <taxon>Araneidae</taxon>
        <taxon>Caerostris</taxon>
    </lineage>
</organism>
<sequence>MIMEEGKRWLGKASFTVLSVMFLMSWFELNVFDVTGWVLLIGFVGKKAKDSGYDWTGYDWNRRDPLEIELLGYGFILLILYFHLFMFFYSSATCFPPLDHWGYCRYSKNPLRLVGCCQSICPPLRLMKEKQ</sequence>
<evidence type="ECO:0000256" key="1">
    <source>
        <dbReference type="SAM" id="Phobius"/>
    </source>
</evidence>
<dbReference type="EMBL" id="BPLR01000668">
    <property type="protein sequence ID" value="GIY96514.1"/>
    <property type="molecule type" value="Genomic_DNA"/>
</dbReference>
<keyword evidence="1" id="KW-1133">Transmembrane helix</keyword>
<keyword evidence="1" id="KW-0472">Membrane</keyword>
<keyword evidence="3" id="KW-1185">Reference proteome</keyword>
<keyword evidence="1" id="KW-0812">Transmembrane</keyword>
<protein>
    <submittedName>
        <fullName evidence="2">Uncharacterized protein</fullName>
    </submittedName>
</protein>